<sequence length="34" mass="3994">MKNSVELLHQDPLPMIMREFGNNDNHDRKPFGIV</sequence>
<reference evidence="1" key="1">
    <citation type="submission" date="2016-02" db="EMBL/GenBank/DDBJ databases">
        <title>WGS assembly of Manihot esculenta.</title>
        <authorList>
            <person name="Bredeson J.V."/>
            <person name="Prochnik S.E."/>
            <person name="Lyons J.B."/>
            <person name="Schmutz J."/>
            <person name="Grimwood J."/>
            <person name="Vrebalov J."/>
            <person name="Bart R.S."/>
            <person name="Amuge T."/>
            <person name="Ferguson M.E."/>
            <person name="Green R."/>
            <person name="Putnam N."/>
            <person name="Stites J."/>
            <person name="Rounsley S."/>
            <person name="Rokhsar D.S."/>
        </authorList>
    </citation>
    <scope>NUCLEOTIDE SEQUENCE [LARGE SCALE GENOMIC DNA]</scope>
    <source>
        <tissue evidence="1">Leaf</tissue>
    </source>
</reference>
<proteinExistence type="predicted"/>
<organism evidence="1">
    <name type="scientific">Manihot esculenta</name>
    <name type="common">Cassava</name>
    <name type="synonym">Jatropha manihot</name>
    <dbReference type="NCBI Taxonomy" id="3983"/>
    <lineage>
        <taxon>Eukaryota</taxon>
        <taxon>Viridiplantae</taxon>
        <taxon>Streptophyta</taxon>
        <taxon>Embryophyta</taxon>
        <taxon>Tracheophyta</taxon>
        <taxon>Spermatophyta</taxon>
        <taxon>Magnoliopsida</taxon>
        <taxon>eudicotyledons</taxon>
        <taxon>Gunneridae</taxon>
        <taxon>Pentapetalae</taxon>
        <taxon>rosids</taxon>
        <taxon>fabids</taxon>
        <taxon>Malpighiales</taxon>
        <taxon>Euphorbiaceae</taxon>
        <taxon>Crotonoideae</taxon>
        <taxon>Manihoteae</taxon>
        <taxon>Manihot</taxon>
    </lineage>
</organism>
<name>A0A2C9U322_MANES</name>
<protein>
    <submittedName>
        <fullName evidence="1">Uncharacterized protein</fullName>
    </submittedName>
</protein>
<dbReference type="AlphaFoldDB" id="A0A2C9U322"/>
<evidence type="ECO:0000313" key="1">
    <source>
        <dbReference type="EMBL" id="OAY23682.1"/>
    </source>
</evidence>
<accession>A0A2C9U322</accession>
<dbReference type="EMBL" id="CM004404">
    <property type="protein sequence ID" value="OAY23682.1"/>
    <property type="molecule type" value="Genomic_DNA"/>
</dbReference>
<gene>
    <name evidence="1" type="ORF">MANES_18G098500</name>
</gene>